<dbReference type="Pfam" id="PF00069">
    <property type="entry name" value="Pkinase"/>
    <property type="match status" value="1"/>
</dbReference>
<evidence type="ECO:0000256" key="2">
    <source>
        <dbReference type="ARBA" id="ARBA00012513"/>
    </source>
</evidence>
<dbReference type="InterPro" id="IPR000719">
    <property type="entry name" value="Prot_kinase_dom"/>
</dbReference>
<dbReference type="PROSITE" id="PS00107">
    <property type="entry name" value="PROTEIN_KINASE_ATP"/>
    <property type="match status" value="1"/>
</dbReference>
<evidence type="ECO:0000256" key="9">
    <source>
        <dbReference type="ARBA" id="ARBA00048679"/>
    </source>
</evidence>
<organism evidence="13 14">
    <name type="scientific">Danionella cerebrum</name>
    <dbReference type="NCBI Taxonomy" id="2873325"/>
    <lineage>
        <taxon>Eukaryota</taxon>
        <taxon>Metazoa</taxon>
        <taxon>Chordata</taxon>
        <taxon>Craniata</taxon>
        <taxon>Vertebrata</taxon>
        <taxon>Euteleostomi</taxon>
        <taxon>Actinopterygii</taxon>
        <taxon>Neopterygii</taxon>
        <taxon>Teleostei</taxon>
        <taxon>Ostariophysi</taxon>
        <taxon>Cypriniformes</taxon>
        <taxon>Danionidae</taxon>
        <taxon>Danioninae</taxon>
        <taxon>Danionella</taxon>
    </lineage>
</organism>
<evidence type="ECO:0000256" key="6">
    <source>
        <dbReference type="ARBA" id="ARBA00022777"/>
    </source>
</evidence>
<evidence type="ECO:0000256" key="10">
    <source>
        <dbReference type="PROSITE-ProRule" id="PRU10141"/>
    </source>
</evidence>
<dbReference type="STRING" id="623744.A0A553RH53"/>
<dbReference type="GO" id="GO:0043066">
    <property type="term" value="P:negative regulation of apoptotic process"/>
    <property type="evidence" value="ECO:0007669"/>
    <property type="project" value="TreeGrafter"/>
</dbReference>
<dbReference type="SUPFAM" id="SSF56112">
    <property type="entry name" value="Protein kinase-like (PK-like)"/>
    <property type="match status" value="2"/>
</dbReference>
<comment type="catalytic activity">
    <reaction evidence="9">
        <text>L-seryl-[protein] + ATP = O-phospho-L-seryl-[protein] + ADP + H(+)</text>
        <dbReference type="Rhea" id="RHEA:17989"/>
        <dbReference type="Rhea" id="RHEA-COMP:9863"/>
        <dbReference type="Rhea" id="RHEA-COMP:11604"/>
        <dbReference type="ChEBI" id="CHEBI:15378"/>
        <dbReference type="ChEBI" id="CHEBI:29999"/>
        <dbReference type="ChEBI" id="CHEBI:30616"/>
        <dbReference type="ChEBI" id="CHEBI:83421"/>
        <dbReference type="ChEBI" id="CHEBI:456216"/>
        <dbReference type="EC" id="2.7.11.1"/>
    </reaction>
</comment>
<dbReference type="Proteomes" id="UP000316079">
    <property type="component" value="Unassembled WGS sequence"/>
</dbReference>
<reference evidence="13 14" key="1">
    <citation type="journal article" date="2019" name="Sci. Data">
        <title>Hybrid genome assembly and annotation of Danionella translucida.</title>
        <authorList>
            <person name="Kadobianskyi M."/>
            <person name="Schulze L."/>
            <person name="Schuelke M."/>
            <person name="Judkewitz B."/>
        </authorList>
    </citation>
    <scope>NUCLEOTIDE SEQUENCE [LARGE SCALE GENOMIC DNA]</scope>
    <source>
        <strain evidence="13 14">Bolton</strain>
    </source>
</reference>
<sequence>MPAKKKRGKICAAFHSLWKALKRPFLRSHKTRVISLAPELDSNGHTPGTESMPVMAPRQRQPVFVCLPGQILDDLEPLPPLSIRELPRAEDHQELLDTSQDSEDLESVPLPFGAVPVTQMMEMCLPGQIIEDGDISADLGCVESSWPQQDVLDVKPENNMKNTFVIKEKKSSQETLEPSQSALIRNPESRPKQGVAGSSQSSSSDCSWLKFGSVVSGYKVGRCIGKGSFGRVYLGFNIYNQDKVAIKYIPKRPDDRYLRVPLSSIEHEGDLFLTPPEVFTNPSFQAAPANIWQMGIVLYEVLYGFCPYFSKEEIINGDLQMYDGISDACCDLIRSPKQGRALSSGGKHRKRMNDCTFFRELKCSLKATPSSHDMILMKCLQPSLSVPQASALSDIIVFGEDLKRCSEAQCNPGLMVPRNTTFKAHVKTELKINCTVLMDEDGYVKSQKTPVIAFAPQIHANEHTSGTDPMPVMALRHRHPVQSPCGLSEIPSMMMFLMVSVFVLLFDYKCHGFCSAPPLEMPAKKKRGKICAAFHSLWKALKRPFLRSHKTRVISLAPELDSNGHTPGTESMPVMAPRQRQPVFVCLPGQILDDLEPLPPLSIRELPRAEDHQELLDTSQDSEDLESVPLPFGAVPVTQMMEMCLPGQIIEDGDISADLGCVESSWPQQDVLDVKPENNMKNTFVIKEKKSSQETLKPSQSALIRNPESRPKQGVAGSSQSSSSDCSWLKFGSVVSGYKVGRCIGKGSFGRVYLGFNVYNQDKVAIKYIPKRPDDRYLRVDGLSKPVLAELAILLRLGSSCQNVIQLDHWIERESCVIFFMEYPDFTTTLYGLIPVLKGDEDLARLLMLQLQEAVKYCVSRGVFHADMHSGNILVNEDNFHLKLLDFGCAQVVSSEPLSSIEHEGDLFLTPPEVFTNPSFQAAPANIWQMGIVLYEVLYGFCPYFSKEEIINGDLQMYDGISDGHTFKPRYDSDQVPAAVPVCPSSISPFRHNRVWRGSETM</sequence>
<feature type="region of interest" description="Disordered" evidence="11">
    <location>
        <begin position="169"/>
        <end position="206"/>
    </location>
</feature>
<evidence type="ECO:0000313" key="14">
    <source>
        <dbReference type="Proteomes" id="UP000316079"/>
    </source>
</evidence>
<dbReference type="EMBL" id="SRMA01024080">
    <property type="protein sequence ID" value="TRZ01522.1"/>
    <property type="molecule type" value="Genomic_DNA"/>
</dbReference>
<feature type="domain" description="Protein kinase" evidence="12">
    <location>
        <begin position="738"/>
        <end position="1002"/>
    </location>
</feature>
<dbReference type="AlphaFoldDB" id="A0A553RH53"/>
<dbReference type="GO" id="GO:0007346">
    <property type="term" value="P:regulation of mitotic cell cycle"/>
    <property type="evidence" value="ECO:0007669"/>
    <property type="project" value="TreeGrafter"/>
</dbReference>
<evidence type="ECO:0000256" key="4">
    <source>
        <dbReference type="ARBA" id="ARBA00022679"/>
    </source>
</evidence>
<accession>A0A553RH53</accession>
<comment type="similarity">
    <text evidence="1">Belongs to the protein kinase superfamily. CAMK Ser/Thr protein kinase family. PIM subfamily.</text>
</comment>
<dbReference type="EC" id="2.7.11.1" evidence="2"/>
<keyword evidence="4" id="KW-0808">Transferase</keyword>
<protein>
    <recommendedName>
        <fullName evidence="2">non-specific serine/threonine protein kinase</fullName>
        <ecNumber evidence="2">2.7.11.1</ecNumber>
    </recommendedName>
</protein>
<feature type="compositionally biased region" description="Polar residues" evidence="11">
    <location>
        <begin position="173"/>
        <end position="183"/>
    </location>
</feature>
<evidence type="ECO:0000259" key="12">
    <source>
        <dbReference type="PROSITE" id="PS50011"/>
    </source>
</evidence>
<dbReference type="InterPro" id="IPR051138">
    <property type="entry name" value="PIM_Ser/Thr_kinase"/>
</dbReference>
<name>A0A553RH53_9TELE</name>
<feature type="binding site" evidence="10">
    <location>
        <position position="767"/>
    </location>
    <ligand>
        <name>ATP</name>
        <dbReference type="ChEBI" id="CHEBI:30616"/>
    </ligand>
</feature>
<keyword evidence="3" id="KW-0723">Serine/threonine-protein kinase</keyword>
<evidence type="ECO:0000256" key="1">
    <source>
        <dbReference type="ARBA" id="ARBA00005505"/>
    </source>
</evidence>
<keyword evidence="7 10" id="KW-0067">ATP-binding</keyword>
<evidence type="ECO:0000256" key="7">
    <source>
        <dbReference type="ARBA" id="ARBA00022840"/>
    </source>
</evidence>
<dbReference type="PANTHER" id="PTHR22984">
    <property type="entry name" value="SERINE/THREONINE-PROTEIN KINASE PIM"/>
    <property type="match status" value="1"/>
</dbReference>
<keyword evidence="5 10" id="KW-0547">Nucleotide-binding</keyword>
<proteinExistence type="inferred from homology"/>
<dbReference type="InterPro" id="IPR017441">
    <property type="entry name" value="Protein_kinase_ATP_BS"/>
</dbReference>
<dbReference type="OrthoDB" id="10020333at2759"/>
<dbReference type="Gene3D" id="1.10.510.10">
    <property type="entry name" value="Transferase(Phosphotransferase) domain 1"/>
    <property type="match status" value="2"/>
</dbReference>
<evidence type="ECO:0000256" key="8">
    <source>
        <dbReference type="ARBA" id="ARBA00047899"/>
    </source>
</evidence>
<comment type="caution">
    <text evidence="13">The sequence shown here is derived from an EMBL/GenBank/DDBJ whole genome shotgun (WGS) entry which is preliminary data.</text>
</comment>
<feature type="compositionally biased region" description="Polar residues" evidence="11">
    <location>
        <begin position="693"/>
        <end position="703"/>
    </location>
</feature>
<dbReference type="SMART" id="SM00220">
    <property type="entry name" value="S_TKc"/>
    <property type="match status" value="1"/>
</dbReference>
<dbReference type="InterPro" id="IPR011009">
    <property type="entry name" value="Kinase-like_dom_sf"/>
</dbReference>
<keyword evidence="14" id="KW-1185">Reference proteome</keyword>
<dbReference type="Gene3D" id="3.30.200.20">
    <property type="entry name" value="Phosphorylase Kinase, domain 1"/>
    <property type="match status" value="2"/>
</dbReference>
<evidence type="ECO:0000256" key="11">
    <source>
        <dbReference type="SAM" id="MobiDB-lite"/>
    </source>
</evidence>
<evidence type="ECO:0000256" key="5">
    <source>
        <dbReference type="ARBA" id="ARBA00022741"/>
    </source>
</evidence>
<dbReference type="PANTHER" id="PTHR22984:SF11">
    <property type="entry name" value="AURORA KINASE-RELATED"/>
    <property type="match status" value="1"/>
</dbReference>
<dbReference type="GO" id="GO:0004674">
    <property type="term" value="F:protein serine/threonine kinase activity"/>
    <property type="evidence" value="ECO:0007669"/>
    <property type="project" value="UniProtKB-KW"/>
</dbReference>
<dbReference type="GO" id="GO:0005737">
    <property type="term" value="C:cytoplasm"/>
    <property type="evidence" value="ECO:0007669"/>
    <property type="project" value="TreeGrafter"/>
</dbReference>
<feature type="region of interest" description="Disordered" evidence="11">
    <location>
        <begin position="687"/>
        <end position="726"/>
    </location>
</feature>
<dbReference type="GO" id="GO:0005524">
    <property type="term" value="F:ATP binding"/>
    <property type="evidence" value="ECO:0007669"/>
    <property type="project" value="UniProtKB-UniRule"/>
</dbReference>
<dbReference type="PROSITE" id="PS50011">
    <property type="entry name" value="PROTEIN_KINASE_DOM"/>
    <property type="match status" value="1"/>
</dbReference>
<evidence type="ECO:0000313" key="13">
    <source>
        <dbReference type="EMBL" id="TRZ01522.1"/>
    </source>
</evidence>
<comment type="catalytic activity">
    <reaction evidence="8">
        <text>L-threonyl-[protein] + ATP = O-phospho-L-threonyl-[protein] + ADP + H(+)</text>
        <dbReference type="Rhea" id="RHEA:46608"/>
        <dbReference type="Rhea" id="RHEA-COMP:11060"/>
        <dbReference type="Rhea" id="RHEA-COMP:11605"/>
        <dbReference type="ChEBI" id="CHEBI:15378"/>
        <dbReference type="ChEBI" id="CHEBI:30013"/>
        <dbReference type="ChEBI" id="CHEBI:30616"/>
        <dbReference type="ChEBI" id="CHEBI:61977"/>
        <dbReference type="ChEBI" id="CHEBI:456216"/>
        <dbReference type="EC" id="2.7.11.1"/>
    </reaction>
</comment>
<gene>
    <name evidence="13" type="ORF">DNTS_024411</name>
</gene>
<evidence type="ECO:0000256" key="3">
    <source>
        <dbReference type="ARBA" id="ARBA00022527"/>
    </source>
</evidence>
<keyword evidence="6" id="KW-0418">Kinase</keyword>